<dbReference type="PANTHER" id="PTHR11061:SF30">
    <property type="entry name" value="TRNA (URACIL(54)-C(5))-METHYLTRANSFERASE"/>
    <property type="match status" value="1"/>
</dbReference>
<dbReference type="RefSeq" id="WP_100708591.1">
    <property type="nucleotide sequence ID" value="NZ_NPDR01000001.1"/>
</dbReference>
<dbReference type="InterPro" id="IPR012340">
    <property type="entry name" value="NA-bd_OB-fold"/>
</dbReference>
<dbReference type="PROSITE" id="PS01230">
    <property type="entry name" value="TRMA_1"/>
    <property type="match status" value="1"/>
</dbReference>
<reference evidence="7 8" key="1">
    <citation type="submission" date="2017-07" db="EMBL/GenBank/DDBJ databases">
        <title>Leptospira spp. isolated from tropical soils.</title>
        <authorList>
            <person name="Thibeaux R."/>
            <person name="Iraola G."/>
            <person name="Ferres I."/>
            <person name="Bierque E."/>
            <person name="Girault D."/>
            <person name="Soupe-Gilbert M.-E."/>
            <person name="Picardeau M."/>
            <person name="Goarant C."/>
        </authorList>
    </citation>
    <scope>NUCLEOTIDE SEQUENCE [LARGE SCALE GENOMIC DNA]</scope>
    <source>
        <strain evidence="7 8">FH4-C-A2</strain>
    </source>
</reference>
<dbReference type="Gene3D" id="2.40.50.140">
    <property type="entry name" value="Nucleic acid-binding proteins"/>
    <property type="match status" value="1"/>
</dbReference>
<gene>
    <name evidence="7" type="ORF">CH362_01520</name>
</gene>
<dbReference type="CDD" id="cd02440">
    <property type="entry name" value="AdoMet_MTases"/>
    <property type="match status" value="1"/>
</dbReference>
<dbReference type="PANTHER" id="PTHR11061">
    <property type="entry name" value="RNA M5U METHYLTRANSFERASE"/>
    <property type="match status" value="1"/>
</dbReference>
<accession>A0A2M9YFZ9</accession>
<dbReference type="SUPFAM" id="SSF53335">
    <property type="entry name" value="S-adenosyl-L-methionine-dependent methyltransferases"/>
    <property type="match status" value="1"/>
</dbReference>
<evidence type="ECO:0000313" key="8">
    <source>
        <dbReference type="Proteomes" id="UP000231926"/>
    </source>
</evidence>
<feature type="binding site" evidence="4">
    <location>
        <position position="326"/>
    </location>
    <ligand>
        <name>S-adenosyl-L-methionine</name>
        <dbReference type="ChEBI" id="CHEBI:59789"/>
    </ligand>
</feature>
<dbReference type="Pfam" id="PF05958">
    <property type="entry name" value="tRNA_U5-meth_tr"/>
    <property type="match status" value="1"/>
</dbReference>
<feature type="active site" evidence="5">
    <location>
        <position position="353"/>
    </location>
</feature>
<protein>
    <submittedName>
        <fullName evidence="7">tRNA (Uracil-5-)-methyltransferase</fullName>
    </submittedName>
</protein>
<dbReference type="Gene3D" id="3.40.50.150">
    <property type="entry name" value="Vaccinia Virus protein VP39"/>
    <property type="match status" value="2"/>
</dbReference>
<dbReference type="InterPro" id="IPR002792">
    <property type="entry name" value="TRAM_dom"/>
</dbReference>
<evidence type="ECO:0000256" key="5">
    <source>
        <dbReference type="PROSITE-ProRule" id="PRU10015"/>
    </source>
</evidence>
<dbReference type="SUPFAM" id="SSF50249">
    <property type="entry name" value="Nucleic acid-binding proteins"/>
    <property type="match status" value="1"/>
</dbReference>
<dbReference type="GO" id="GO:0070475">
    <property type="term" value="P:rRNA base methylation"/>
    <property type="evidence" value="ECO:0007669"/>
    <property type="project" value="TreeGrafter"/>
</dbReference>
<comment type="caution">
    <text evidence="7">The sequence shown here is derived from an EMBL/GenBank/DDBJ whole genome shotgun (WGS) entry which is preliminary data.</text>
</comment>
<sequence length="395" mass="44590">MSTEKNRREISGLVVEKWANLGTCISHAENKTVFVKGAVPGETVRIRTDKENSKLIWGTVVSAENISTRRIESDCSAFPECGGCSYRHIQYEEELQIKKSLLSDSFLYVSKLDPSQIPEIEILSGPSDAYRNTAQIKIEFKKGKTNAGFYKENSNSLVSFPKEGCKHLPTEMNEYVRKNLGNKKTFSRKGDWRLRYSSGEILEYDKKEVKIGPYLPEKLEWTIPAEGFTQVNRFLLEEWMLKIRSWIPKDPGPVLEFYSGAGLISLAIGHLVSHLSGYELSNSSVQAAEKNAKKFGYSHLEFHTLDLNASLPKKLDSFDAELCILNPPRAGASSSLLDFLDRFKASRVIYSSCNPSTLARDLGILKNVGYKPKEIVLTDFFPRTKHFEVLVLLDL</sequence>
<dbReference type="InterPro" id="IPR030390">
    <property type="entry name" value="MeTrfase_TrmA_AS"/>
</dbReference>
<organism evidence="7 8">
    <name type="scientific">Leptospira saintgironsiae</name>
    <dbReference type="NCBI Taxonomy" id="2023183"/>
    <lineage>
        <taxon>Bacteria</taxon>
        <taxon>Pseudomonadati</taxon>
        <taxon>Spirochaetota</taxon>
        <taxon>Spirochaetia</taxon>
        <taxon>Leptospirales</taxon>
        <taxon>Leptospiraceae</taxon>
        <taxon>Leptospira</taxon>
    </lineage>
</organism>
<feature type="binding site" evidence="4">
    <location>
        <position position="279"/>
    </location>
    <ligand>
        <name>S-adenosyl-L-methionine</name>
        <dbReference type="ChEBI" id="CHEBI:59789"/>
    </ligand>
</feature>
<dbReference type="Proteomes" id="UP000231926">
    <property type="component" value="Unassembled WGS sequence"/>
</dbReference>
<evidence type="ECO:0000256" key="3">
    <source>
        <dbReference type="ARBA" id="ARBA00022691"/>
    </source>
</evidence>
<dbReference type="Gene3D" id="2.40.50.1070">
    <property type="match status" value="1"/>
</dbReference>
<dbReference type="InterPro" id="IPR029063">
    <property type="entry name" value="SAM-dependent_MTases_sf"/>
</dbReference>
<keyword evidence="8" id="KW-1185">Reference proteome</keyword>
<keyword evidence="1 4" id="KW-0489">Methyltransferase</keyword>
<dbReference type="AlphaFoldDB" id="A0A2M9YFZ9"/>
<proteinExistence type="inferred from homology"/>
<keyword evidence="3 4" id="KW-0949">S-adenosyl-L-methionine</keyword>
<feature type="binding site" evidence="4">
    <location>
        <position position="258"/>
    </location>
    <ligand>
        <name>S-adenosyl-L-methionine</name>
        <dbReference type="ChEBI" id="CHEBI:59789"/>
    </ligand>
</feature>
<evidence type="ECO:0000256" key="1">
    <source>
        <dbReference type="ARBA" id="ARBA00022603"/>
    </source>
</evidence>
<evidence type="ECO:0000313" key="7">
    <source>
        <dbReference type="EMBL" id="PJZ50481.1"/>
    </source>
</evidence>
<keyword evidence="2 4" id="KW-0808">Transferase</keyword>
<dbReference type="PROSITE" id="PS50926">
    <property type="entry name" value="TRAM"/>
    <property type="match status" value="1"/>
</dbReference>
<comment type="similarity">
    <text evidence="4">Belongs to the class I-like SAM-binding methyltransferase superfamily. RNA M5U methyltransferase family.</text>
</comment>
<evidence type="ECO:0000256" key="2">
    <source>
        <dbReference type="ARBA" id="ARBA00022679"/>
    </source>
</evidence>
<feature type="binding site" evidence="4">
    <location>
        <position position="230"/>
    </location>
    <ligand>
        <name>S-adenosyl-L-methionine</name>
        <dbReference type="ChEBI" id="CHEBI:59789"/>
    </ligand>
</feature>
<name>A0A2M9YFZ9_9LEPT</name>
<dbReference type="InterPro" id="IPR010280">
    <property type="entry name" value="U5_MeTrfase_fam"/>
</dbReference>
<feature type="active site" description="Nucleophile" evidence="4">
    <location>
        <position position="353"/>
    </location>
</feature>
<dbReference type="GO" id="GO:0070041">
    <property type="term" value="F:rRNA (uridine-C5-)-methyltransferase activity"/>
    <property type="evidence" value="ECO:0007669"/>
    <property type="project" value="TreeGrafter"/>
</dbReference>
<feature type="domain" description="TRAM" evidence="6">
    <location>
        <begin position="4"/>
        <end position="62"/>
    </location>
</feature>
<evidence type="ECO:0000256" key="4">
    <source>
        <dbReference type="PROSITE-ProRule" id="PRU01024"/>
    </source>
</evidence>
<dbReference type="EMBL" id="NPDR01000001">
    <property type="protein sequence ID" value="PJZ50481.1"/>
    <property type="molecule type" value="Genomic_DNA"/>
</dbReference>
<dbReference type="OrthoDB" id="9804590at2"/>
<evidence type="ECO:0000259" key="6">
    <source>
        <dbReference type="PROSITE" id="PS50926"/>
    </source>
</evidence>
<dbReference type="PROSITE" id="PS51687">
    <property type="entry name" value="SAM_MT_RNA_M5U"/>
    <property type="match status" value="1"/>
</dbReference>